<evidence type="ECO:0000256" key="3">
    <source>
        <dbReference type="ARBA" id="ARBA00022723"/>
    </source>
</evidence>
<dbReference type="GO" id="GO:0004309">
    <property type="term" value="F:exopolyphosphatase activity"/>
    <property type="evidence" value="ECO:0007669"/>
    <property type="project" value="TreeGrafter"/>
</dbReference>
<dbReference type="Gene3D" id="3.40.1210.10">
    <property type="entry name" value="Survival protein SurE-like phosphatase/nucleotidase"/>
    <property type="match status" value="1"/>
</dbReference>
<evidence type="ECO:0000313" key="8">
    <source>
        <dbReference type="EMBL" id="SVE19089.1"/>
    </source>
</evidence>
<evidence type="ECO:0000259" key="7">
    <source>
        <dbReference type="Pfam" id="PF01975"/>
    </source>
</evidence>
<feature type="domain" description="Survival protein SurE-like phosphatase/nucleotidase" evidence="7">
    <location>
        <begin position="3"/>
        <end position="189"/>
    </location>
</feature>
<dbReference type="AlphaFoldDB" id="A0A383BGT8"/>
<organism evidence="8">
    <name type="scientific">marine metagenome</name>
    <dbReference type="NCBI Taxonomy" id="408172"/>
    <lineage>
        <taxon>unclassified sequences</taxon>
        <taxon>metagenomes</taxon>
        <taxon>ecological metagenomes</taxon>
    </lineage>
</organism>
<dbReference type="SUPFAM" id="SSF64167">
    <property type="entry name" value="SurE-like"/>
    <property type="match status" value="1"/>
</dbReference>
<dbReference type="InterPro" id="IPR036523">
    <property type="entry name" value="SurE-like_sf"/>
</dbReference>
<keyword evidence="4" id="KW-0547">Nucleotide-binding</keyword>
<gene>
    <name evidence="8" type="ORF">METZ01_LOCUS471943</name>
</gene>
<dbReference type="InterPro" id="IPR002828">
    <property type="entry name" value="SurE-like_Pase/nucleotidase"/>
</dbReference>
<sequence>MRVLVTNDDGIDSPGLHALARAVVEAGWTPVVAGPTTDWSGCSAAMGPLDDPDRVDITAIDIPGLSEVSSHAVCAPPAFIVALATLGVFGEPVDLVLAGVNPGLNTGSSTLYSATIGAVLAGKQRGLSGLALSQVDGQQAKTPQLWDSATGIAMPIIHWLAGRTEPVSLNVNVPNLPLDEIRGIHQAGLAPQSSVQTEITGRDDHGVGFSLVPCTDEPPQDSDTALLRSGHA</sequence>
<evidence type="ECO:0000256" key="6">
    <source>
        <dbReference type="SAM" id="MobiDB-lite"/>
    </source>
</evidence>
<keyword evidence="3" id="KW-0479">Metal-binding</keyword>
<evidence type="ECO:0000256" key="2">
    <source>
        <dbReference type="ARBA" id="ARBA00022490"/>
    </source>
</evidence>
<comment type="similarity">
    <text evidence="1">Belongs to the SurE nucleotidase family.</text>
</comment>
<protein>
    <recommendedName>
        <fullName evidence="7">Survival protein SurE-like phosphatase/nucleotidase domain-containing protein</fullName>
    </recommendedName>
</protein>
<dbReference type="GO" id="GO:0008253">
    <property type="term" value="F:5'-nucleotidase activity"/>
    <property type="evidence" value="ECO:0007669"/>
    <property type="project" value="TreeGrafter"/>
</dbReference>
<evidence type="ECO:0000256" key="4">
    <source>
        <dbReference type="ARBA" id="ARBA00022741"/>
    </source>
</evidence>
<accession>A0A383BGT8</accession>
<dbReference type="GO" id="GO:0000166">
    <property type="term" value="F:nucleotide binding"/>
    <property type="evidence" value="ECO:0007669"/>
    <property type="project" value="UniProtKB-KW"/>
</dbReference>
<evidence type="ECO:0000256" key="1">
    <source>
        <dbReference type="ARBA" id="ARBA00011062"/>
    </source>
</evidence>
<feature type="non-terminal residue" evidence="8">
    <location>
        <position position="232"/>
    </location>
</feature>
<dbReference type="PANTHER" id="PTHR30457">
    <property type="entry name" value="5'-NUCLEOTIDASE SURE"/>
    <property type="match status" value="1"/>
</dbReference>
<dbReference type="PANTHER" id="PTHR30457:SF12">
    <property type="entry name" value="5'_3'-NUCLEOTIDASE SURE"/>
    <property type="match status" value="1"/>
</dbReference>
<evidence type="ECO:0000256" key="5">
    <source>
        <dbReference type="ARBA" id="ARBA00022801"/>
    </source>
</evidence>
<dbReference type="GO" id="GO:0008254">
    <property type="term" value="F:3'-nucleotidase activity"/>
    <property type="evidence" value="ECO:0007669"/>
    <property type="project" value="TreeGrafter"/>
</dbReference>
<name>A0A383BGT8_9ZZZZ</name>
<feature type="region of interest" description="Disordered" evidence="6">
    <location>
        <begin position="213"/>
        <end position="232"/>
    </location>
</feature>
<keyword evidence="2" id="KW-0963">Cytoplasm</keyword>
<dbReference type="Pfam" id="PF01975">
    <property type="entry name" value="SurE"/>
    <property type="match status" value="1"/>
</dbReference>
<reference evidence="8" key="1">
    <citation type="submission" date="2018-05" db="EMBL/GenBank/DDBJ databases">
        <authorList>
            <person name="Lanie J.A."/>
            <person name="Ng W.-L."/>
            <person name="Kazmierczak K.M."/>
            <person name="Andrzejewski T.M."/>
            <person name="Davidsen T.M."/>
            <person name="Wayne K.J."/>
            <person name="Tettelin H."/>
            <person name="Glass J.I."/>
            <person name="Rusch D."/>
            <person name="Podicherti R."/>
            <person name="Tsui H.-C.T."/>
            <person name="Winkler M.E."/>
        </authorList>
    </citation>
    <scope>NUCLEOTIDE SEQUENCE</scope>
</reference>
<dbReference type="InterPro" id="IPR030048">
    <property type="entry name" value="SurE"/>
</dbReference>
<dbReference type="EMBL" id="UINC01200278">
    <property type="protein sequence ID" value="SVE19089.1"/>
    <property type="molecule type" value="Genomic_DNA"/>
</dbReference>
<keyword evidence="5" id="KW-0378">Hydrolase</keyword>
<dbReference type="GO" id="GO:0046872">
    <property type="term" value="F:metal ion binding"/>
    <property type="evidence" value="ECO:0007669"/>
    <property type="project" value="UniProtKB-KW"/>
</dbReference>
<proteinExistence type="inferred from homology"/>